<evidence type="ECO:0000313" key="7">
    <source>
        <dbReference type="Proteomes" id="UP000604825"/>
    </source>
</evidence>
<protein>
    <recommendedName>
        <fullName evidence="5">GRF-type domain-containing protein</fullName>
    </recommendedName>
</protein>
<proteinExistence type="predicted"/>
<evidence type="ECO:0000256" key="2">
    <source>
        <dbReference type="ARBA" id="ARBA00022771"/>
    </source>
</evidence>
<dbReference type="AlphaFoldDB" id="A0A811RHX1"/>
<reference evidence="6" key="1">
    <citation type="submission" date="2020-10" db="EMBL/GenBank/DDBJ databases">
        <authorList>
            <person name="Han B."/>
            <person name="Lu T."/>
            <person name="Zhao Q."/>
            <person name="Huang X."/>
            <person name="Zhao Y."/>
        </authorList>
    </citation>
    <scope>NUCLEOTIDE SEQUENCE</scope>
</reference>
<dbReference type="EMBL" id="CAJGYO010000015">
    <property type="protein sequence ID" value="CAD6269977.1"/>
    <property type="molecule type" value="Genomic_DNA"/>
</dbReference>
<accession>A0A811RHX1</accession>
<name>A0A811RHX1_9POAL</name>
<dbReference type="GO" id="GO:0008270">
    <property type="term" value="F:zinc ion binding"/>
    <property type="evidence" value="ECO:0007669"/>
    <property type="project" value="UniProtKB-KW"/>
</dbReference>
<dbReference type="PANTHER" id="PTHR48127:SF1">
    <property type="entry name" value="ZINC FINGER GRF-TYPE DOMAIN-CONTAINING PROTEIN"/>
    <property type="match status" value="1"/>
</dbReference>
<dbReference type="OrthoDB" id="678732at2759"/>
<evidence type="ECO:0000256" key="1">
    <source>
        <dbReference type="ARBA" id="ARBA00022723"/>
    </source>
</evidence>
<keyword evidence="7" id="KW-1185">Reference proteome</keyword>
<evidence type="ECO:0000256" key="4">
    <source>
        <dbReference type="PROSITE-ProRule" id="PRU01343"/>
    </source>
</evidence>
<dbReference type="Proteomes" id="UP000604825">
    <property type="component" value="Unassembled WGS sequence"/>
</dbReference>
<gene>
    <name evidence="6" type="ORF">NCGR_LOCUS53273</name>
</gene>
<evidence type="ECO:0000313" key="6">
    <source>
        <dbReference type="EMBL" id="CAD6269977.1"/>
    </source>
</evidence>
<sequence>MAFTKNKQFLHYPKDHGAFGPFVPALSTPLCDCGLLAFVSQSRHPELAGRAFYVCQLKRPPRLDSYLQGCNFFRWIDGHEMFDPLIRLFPYDPWKSWTYPKFVRWVAPPPNPPKMTEGEKRGFPSCDFEEYNYEPKSHWPSEY</sequence>
<keyword evidence="2 4" id="KW-0863">Zinc-finger</keyword>
<keyword evidence="3" id="KW-0862">Zinc</keyword>
<organism evidence="6 7">
    <name type="scientific">Miscanthus lutarioriparius</name>
    <dbReference type="NCBI Taxonomy" id="422564"/>
    <lineage>
        <taxon>Eukaryota</taxon>
        <taxon>Viridiplantae</taxon>
        <taxon>Streptophyta</taxon>
        <taxon>Embryophyta</taxon>
        <taxon>Tracheophyta</taxon>
        <taxon>Spermatophyta</taxon>
        <taxon>Magnoliopsida</taxon>
        <taxon>Liliopsida</taxon>
        <taxon>Poales</taxon>
        <taxon>Poaceae</taxon>
        <taxon>PACMAD clade</taxon>
        <taxon>Panicoideae</taxon>
        <taxon>Andropogonodae</taxon>
        <taxon>Andropogoneae</taxon>
        <taxon>Saccharinae</taxon>
        <taxon>Miscanthus</taxon>
    </lineage>
</organism>
<keyword evidence="1" id="KW-0479">Metal-binding</keyword>
<dbReference type="Pfam" id="PF06839">
    <property type="entry name" value="Zn_ribbon_GRF"/>
    <property type="match status" value="1"/>
</dbReference>
<feature type="domain" description="GRF-type" evidence="5">
    <location>
        <begin position="31"/>
        <end position="79"/>
    </location>
</feature>
<dbReference type="PANTHER" id="PTHR48127">
    <property type="entry name" value="GRF-TYPE DOMAIN-CONTAINING PROTEIN"/>
    <property type="match status" value="1"/>
</dbReference>
<dbReference type="PROSITE" id="PS51999">
    <property type="entry name" value="ZF_GRF"/>
    <property type="match status" value="1"/>
</dbReference>
<evidence type="ECO:0000259" key="5">
    <source>
        <dbReference type="PROSITE" id="PS51999"/>
    </source>
</evidence>
<evidence type="ECO:0000256" key="3">
    <source>
        <dbReference type="ARBA" id="ARBA00022833"/>
    </source>
</evidence>
<comment type="caution">
    <text evidence="6">The sequence shown here is derived from an EMBL/GenBank/DDBJ whole genome shotgun (WGS) entry which is preliminary data.</text>
</comment>
<dbReference type="InterPro" id="IPR010666">
    <property type="entry name" value="Znf_GRF"/>
</dbReference>